<keyword evidence="2" id="KW-1185">Reference proteome</keyword>
<organism evidence="1 2">
    <name type="scientific">Peribacillus saganii</name>
    <dbReference type="NCBI Taxonomy" id="2303992"/>
    <lineage>
        <taxon>Bacteria</taxon>
        <taxon>Bacillati</taxon>
        <taxon>Bacillota</taxon>
        <taxon>Bacilli</taxon>
        <taxon>Bacillales</taxon>
        <taxon>Bacillaceae</taxon>
        <taxon>Peribacillus</taxon>
    </lineage>
</organism>
<dbReference type="AlphaFoldDB" id="A0A372LUK1"/>
<reference evidence="1 2" key="1">
    <citation type="submission" date="2018-08" db="EMBL/GenBank/DDBJ databases">
        <title>Bacillus chawlae sp. nov., Bacillus glennii sp. nov., and Bacillus saganii sp. nov. Isolated from the Vehicle Assembly Building at Kennedy Space Center where the Viking Spacecraft were Assembled.</title>
        <authorList>
            <person name="Seuylemezian A."/>
            <person name="Vaishampayan P."/>
        </authorList>
    </citation>
    <scope>NUCLEOTIDE SEQUENCE [LARGE SCALE GENOMIC DNA]</scope>
    <source>
        <strain evidence="1 2">V47-23a</strain>
    </source>
</reference>
<accession>A0A372LUK1</accession>
<dbReference type="Proteomes" id="UP000264541">
    <property type="component" value="Unassembled WGS sequence"/>
</dbReference>
<name>A0A372LUK1_9BACI</name>
<dbReference type="EMBL" id="QVTE01000006">
    <property type="protein sequence ID" value="RFU71244.1"/>
    <property type="molecule type" value="Genomic_DNA"/>
</dbReference>
<comment type="caution">
    <text evidence="1">The sequence shown here is derived from an EMBL/GenBank/DDBJ whole genome shotgun (WGS) entry which is preliminary data.</text>
</comment>
<protein>
    <submittedName>
        <fullName evidence="1">Uncharacterized protein</fullName>
    </submittedName>
</protein>
<evidence type="ECO:0000313" key="2">
    <source>
        <dbReference type="Proteomes" id="UP000264541"/>
    </source>
</evidence>
<evidence type="ECO:0000313" key="1">
    <source>
        <dbReference type="EMBL" id="RFU71244.1"/>
    </source>
</evidence>
<sequence length="77" mass="9634">MTKWNLNSSLEEAWYLTSNNYYEKQDGYDKENYLEYMKKRQKKSHKRRVEKAKERGEEYYTTLQVRQMEYAQRLATY</sequence>
<proteinExistence type="predicted"/>
<gene>
    <name evidence="1" type="ORF">D0469_02390</name>
</gene>